<feature type="transmembrane region" description="Helical" evidence="1">
    <location>
        <begin position="72"/>
        <end position="92"/>
    </location>
</feature>
<sequence>MKEAHRTAVVVMRAATTLGFLTTLVLAALAGLFTTGDVDLLAWHSTFATVLAVLVLIQLGDSVALWRGGARLRWPLGANALVVVMVVVQMGLGDSRILSGHMPLGMAICAAEAVLAHWSFGLRTARRTTAARGEAVSAHGEAV</sequence>
<feature type="transmembrane region" description="Helical" evidence="1">
    <location>
        <begin position="104"/>
        <end position="122"/>
    </location>
</feature>
<evidence type="ECO:0000313" key="2">
    <source>
        <dbReference type="EMBL" id="AQW35037.1"/>
    </source>
</evidence>
<accession>A0A1S6QML8</accession>
<keyword evidence="1" id="KW-0472">Membrane</keyword>
<name>A0A1S6QML8_9ACTN</name>
<feature type="transmembrane region" description="Helical" evidence="1">
    <location>
        <begin position="40"/>
        <end position="60"/>
    </location>
</feature>
<evidence type="ECO:0000256" key="1">
    <source>
        <dbReference type="SAM" id="Phobius"/>
    </source>
</evidence>
<proteinExistence type="predicted"/>
<keyword evidence="1" id="KW-1133">Transmembrane helix</keyword>
<reference evidence="2" key="1">
    <citation type="submission" date="2016-09" db="EMBL/GenBank/DDBJ databases">
        <authorList>
            <person name="Capua I."/>
            <person name="De Benedictis P."/>
            <person name="Joannis T."/>
            <person name="Lombin L.H."/>
            <person name="Cattoli G."/>
        </authorList>
    </citation>
    <scope>NUCLEOTIDE SEQUENCE</scope>
    <source>
        <strain evidence="2">Sgr29</strain>
    </source>
</reference>
<protein>
    <submittedName>
        <fullName evidence="2">Uncharacterized protein</fullName>
    </submittedName>
</protein>
<organism evidence="2">
    <name type="scientific">Streptomyces griseoruber</name>
    <dbReference type="NCBI Taxonomy" id="1943"/>
    <lineage>
        <taxon>Bacteria</taxon>
        <taxon>Bacillati</taxon>
        <taxon>Actinomycetota</taxon>
        <taxon>Actinomycetes</taxon>
        <taxon>Kitasatosporales</taxon>
        <taxon>Streptomycetaceae</taxon>
        <taxon>Streptomyces</taxon>
    </lineage>
</organism>
<keyword evidence="1" id="KW-0812">Transmembrane</keyword>
<dbReference type="EMBL" id="KX817190">
    <property type="protein sequence ID" value="AQW35037.1"/>
    <property type="molecule type" value="Genomic_DNA"/>
</dbReference>
<dbReference type="AlphaFoldDB" id="A0A1S6QML8"/>